<dbReference type="GO" id="GO:0008017">
    <property type="term" value="F:microtubule binding"/>
    <property type="evidence" value="ECO:0007669"/>
    <property type="project" value="InterPro"/>
</dbReference>
<feature type="coiled-coil region" evidence="3">
    <location>
        <begin position="110"/>
        <end position="172"/>
    </location>
</feature>
<feature type="coiled-coil region" evidence="3">
    <location>
        <begin position="29"/>
        <end position="56"/>
    </location>
</feature>
<dbReference type="PANTHER" id="PTHR10921">
    <property type="entry name" value="NUCLEAR DISTRIBUTION PROTEIN NUDE HOMOLOG 1"/>
    <property type="match status" value="1"/>
</dbReference>
<comment type="caution">
    <text evidence="4">The sequence shown here is derived from an EMBL/GenBank/DDBJ whole genome shotgun (WGS) entry which is preliminary data.</text>
</comment>
<dbReference type="SUPFAM" id="SSF57997">
    <property type="entry name" value="Tropomyosin"/>
    <property type="match status" value="1"/>
</dbReference>
<evidence type="ECO:0000313" key="4">
    <source>
        <dbReference type="EMBL" id="OQR92459.1"/>
    </source>
</evidence>
<dbReference type="GO" id="GO:0007100">
    <property type="term" value="P:mitotic centrosome separation"/>
    <property type="evidence" value="ECO:0007669"/>
    <property type="project" value="TreeGrafter"/>
</dbReference>
<organism evidence="4 5">
    <name type="scientific">Achlya hypogyna</name>
    <name type="common">Oomycete</name>
    <name type="synonym">Protoachlya hypogyna</name>
    <dbReference type="NCBI Taxonomy" id="1202772"/>
    <lineage>
        <taxon>Eukaryota</taxon>
        <taxon>Sar</taxon>
        <taxon>Stramenopiles</taxon>
        <taxon>Oomycota</taxon>
        <taxon>Saprolegniomycetes</taxon>
        <taxon>Saprolegniales</taxon>
        <taxon>Achlyaceae</taxon>
        <taxon>Achlya</taxon>
    </lineage>
</organism>
<keyword evidence="2 3" id="KW-0175">Coiled coil</keyword>
<dbReference type="GO" id="GO:0007059">
    <property type="term" value="P:chromosome segregation"/>
    <property type="evidence" value="ECO:0007669"/>
    <property type="project" value="TreeGrafter"/>
</dbReference>
<dbReference type="GO" id="GO:0005813">
    <property type="term" value="C:centrosome"/>
    <property type="evidence" value="ECO:0007669"/>
    <property type="project" value="TreeGrafter"/>
</dbReference>
<accession>A0A1V9Z375</accession>
<dbReference type="Gene3D" id="6.10.250.1080">
    <property type="match status" value="1"/>
</dbReference>
<proteinExistence type="inferred from homology"/>
<gene>
    <name evidence="4" type="ORF">ACHHYP_03687</name>
</gene>
<dbReference type="PANTHER" id="PTHR10921:SF1">
    <property type="entry name" value="NUCLEAR DISTRIBUTION PROTEIN NUDE HOMOLOG"/>
    <property type="match status" value="1"/>
</dbReference>
<reference evidence="4 5" key="1">
    <citation type="journal article" date="2014" name="Genome Biol. Evol.">
        <title>The secreted proteins of Achlya hypogyna and Thraustotheca clavata identify the ancestral oomycete secretome and reveal gene acquisitions by horizontal gene transfer.</title>
        <authorList>
            <person name="Misner I."/>
            <person name="Blouin N."/>
            <person name="Leonard G."/>
            <person name="Richards T.A."/>
            <person name="Lane C.E."/>
        </authorList>
    </citation>
    <scope>NUCLEOTIDE SEQUENCE [LARGE SCALE GENOMIC DNA]</scope>
    <source>
        <strain evidence="4 5">ATCC 48635</strain>
    </source>
</reference>
<dbReference type="EMBL" id="JNBR01000459">
    <property type="protein sequence ID" value="OQR92459.1"/>
    <property type="molecule type" value="Genomic_DNA"/>
</dbReference>
<dbReference type="GO" id="GO:0051642">
    <property type="term" value="P:centrosome localization"/>
    <property type="evidence" value="ECO:0007669"/>
    <property type="project" value="TreeGrafter"/>
</dbReference>
<dbReference type="AlphaFoldDB" id="A0A1V9Z375"/>
<dbReference type="InterPro" id="IPR033494">
    <property type="entry name" value="NUDE"/>
</dbReference>
<comment type="similarity">
    <text evidence="1">Belongs to the nudE family.</text>
</comment>
<dbReference type="GO" id="GO:0005871">
    <property type="term" value="C:kinesin complex"/>
    <property type="evidence" value="ECO:0007669"/>
    <property type="project" value="TreeGrafter"/>
</dbReference>
<dbReference type="GO" id="GO:0047496">
    <property type="term" value="P:vesicle transport along microtubule"/>
    <property type="evidence" value="ECO:0007669"/>
    <property type="project" value="TreeGrafter"/>
</dbReference>
<dbReference type="STRING" id="1202772.A0A1V9Z375"/>
<evidence type="ECO:0000256" key="3">
    <source>
        <dbReference type="SAM" id="Coils"/>
    </source>
</evidence>
<dbReference type="GO" id="GO:0000776">
    <property type="term" value="C:kinetochore"/>
    <property type="evidence" value="ECO:0007669"/>
    <property type="project" value="TreeGrafter"/>
</dbReference>
<dbReference type="OrthoDB" id="5877028at2759"/>
<evidence type="ECO:0000256" key="2">
    <source>
        <dbReference type="ARBA" id="ARBA00023054"/>
    </source>
</evidence>
<dbReference type="GO" id="GO:0000132">
    <property type="term" value="P:establishment of mitotic spindle orientation"/>
    <property type="evidence" value="ECO:0007669"/>
    <property type="project" value="TreeGrafter"/>
</dbReference>
<evidence type="ECO:0000313" key="5">
    <source>
        <dbReference type="Proteomes" id="UP000243579"/>
    </source>
</evidence>
<protein>
    <submittedName>
        <fullName evidence="4">Uncharacterized protein</fullName>
    </submittedName>
</protein>
<name>A0A1V9Z375_ACHHY</name>
<keyword evidence="5" id="KW-1185">Reference proteome</keyword>
<dbReference type="GO" id="GO:0007020">
    <property type="term" value="P:microtubule nucleation"/>
    <property type="evidence" value="ECO:0007669"/>
    <property type="project" value="TreeGrafter"/>
</dbReference>
<evidence type="ECO:0000256" key="1">
    <source>
        <dbReference type="ARBA" id="ARBA00007429"/>
    </source>
</evidence>
<sequence length="228" mass="24830">MGPTEGVVVVPTTLNSRKLSDPTADDDRVAALEVALREKEAELSSLQRNHDEYVRSSVEIEHELETEVHRIEAVQRKTDELLQKAMADARTAQDATATATKEVLQLQGAVADLANTTAALKAHIQRLEQANDDLERRERELQATVTDLEQQLDDAVEQTVFLQQELDDLCKQGPLGRSVSAPQVKDAGVEKASYHAMPGTSPAKSLASIPGRFFASAKSKCAPACTIM</sequence>
<dbReference type="Proteomes" id="UP000243579">
    <property type="component" value="Unassembled WGS sequence"/>
</dbReference>